<dbReference type="EMBL" id="NKQK01000007">
    <property type="protein sequence ID" value="PSS26595.1"/>
    <property type="molecule type" value="Genomic_DNA"/>
</dbReference>
<dbReference type="InParanoid" id="A0A2R6RDF1"/>
<gene>
    <name evidence="2" type="ORF">CEY00_Acc08010</name>
</gene>
<accession>A0A2R6RDF1</accession>
<sequence>MTTSMVFSLSTAPPNLSILVNPKFRPSFPSISISKPNPSPIHKPKTLRFALSGAAKPPSSPVTKPQTNKKRKKKAGRGGGRGMTLDDLENELEIEEDGLDVYQPLPKPPAGFIVDDLGRVLMISNKRIATIVDPAKNCPLECVIRRVFRSSRGEECMLLYPVDMPVMILKSTNIDGWSAVSDEEFEAILPTAEYALAKIHMHLVHSGFCYTARGGFCYTEDDIFEFLTDEDGQEVDALLTEGVEITCFHLDGSHYMIYTPSNPLFFVAVKDQNGQLQLVDDELSEDPCVLSAIDEETEFNALVVSNCYFHRAKLETPSINVAD</sequence>
<evidence type="ECO:0000256" key="1">
    <source>
        <dbReference type="SAM" id="MobiDB-lite"/>
    </source>
</evidence>
<dbReference type="STRING" id="1590841.A0A2R6RDF1"/>
<name>A0A2R6RDF1_ACTCC</name>
<dbReference type="Gramene" id="PSS26595">
    <property type="protein sequence ID" value="PSS26595"/>
    <property type="gene ID" value="CEY00_Acc08010"/>
</dbReference>
<keyword evidence="2" id="KW-0540">Nuclease</keyword>
<dbReference type="Proteomes" id="UP000241394">
    <property type="component" value="Chromosome LG7"/>
</dbReference>
<dbReference type="InterPro" id="IPR022203">
    <property type="entry name" value="DUF3727"/>
</dbReference>
<evidence type="ECO:0000313" key="2">
    <source>
        <dbReference type="EMBL" id="PSS26595.1"/>
    </source>
</evidence>
<protein>
    <submittedName>
        <fullName evidence="2">Endonuclease 4</fullName>
    </submittedName>
</protein>
<comment type="caution">
    <text evidence="2">The sequence shown here is derived from an EMBL/GenBank/DDBJ whole genome shotgun (WGS) entry which is preliminary data.</text>
</comment>
<feature type="region of interest" description="Disordered" evidence="1">
    <location>
        <begin position="31"/>
        <end position="86"/>
    </location>
</feature>
<organism evidence="2 3">
    <name type="scientific">Actinidia chinensis var. chinensis</name>
    <name type="common">Chinese soft-hair kiwi</name>
    <dbReference type="NCBI Taxonomy" id="1590841"/>
    <lineage>
        <taxon>Eukaryota</taxon>
        <taxon>Viridiplantae</taxon>
        <taxon>Streptophyta</taxon>
        <taxon>Embryophyta</taxon>
        <taxon>Tracheophyta</taxon>
        <taxon>Spermatophyta</taxon>
        <taxon>Magnoliopsida</taxon>
        <taxon>eudicotyledons</taxon>
        <taxon>Gunneridae</taxon>
        <taxon>Pentapetalae</taxon>
        <taxon>asterids</taxon>
        <taxon>Ericales</taxon>
        <taxon>Actinidiaceae</taxon>
        <taxon>Actinidia</taxon>
    </lineage>
</organism>
<dbReference type="AlphaFoldDB" id="A0A2R6RDF1"/>
<dbReference type="OrthoDB" id="1918611at2759"/>
<keyword evidence="2" id="KW-0378">Hydrolase</keyword>
<dbReference type="FunCoup" id="A0A2R6RDF1">
    <property type="interactions" value="1543"/>
</dbReference>
<dbReference type="GO" id="GO:0004519">
    <property type="term" value="F:endonuclease activity"/>
    <property type="evidence" value="ECO:0007669"/>
    <property type="project" value="UniProtKB-KW"/>
</dbReference>
<dbReference type="PANTHER" id="PTHR36061:SF3">
    <property type="entry name" value="OS04G0692200 PROTEIN"/>
    <property type="match status" value="1"/>
</dbReference>
<dbReference type="Pfam" id="PF12527">
    <property type="entry name" value="DUF3727"/>
    <property type="match status" value="1"/>
</dbReference>
<keyword evidence="2" id="KW-0255">Endonuclease</keyword>
<reference evidence="2 3" key="1">
    <citation type="submission" date="2017-07" db="EMBL/GenBank/DDBJ databases">
        <title>An improved, manually edited Actinidia chinensis var. chinensis (kiwifruit) genome highlights the challenges associated with draft genomes and gene prediction in plants.</title>
        <authorList>
            <person name="Pilkington S."/>
            <person name="Crowhurst R."/>
            <person name="Hilario E."/>
            <person name="Nardozza S."/>
            <person name="Fraser L."/>
            <person name="Peng Y."/>
            <person name="Gunaseelan K."/>
            <person name="Simpson R."/>
            <person name="Tahir J."/>
            <person name="Deroles S."/>
            <person name="Templeton K."/>
            <person name="Luo Z."/>
            <person name="Davy M."/>
            <person name="Cheng C."/>
            <person name="Mcneilage M."/>
            <person name="Scaglione D."/>
            <person name="Liu Y."/>
            <person name="Zhang Q."/>
            <person name="Datson P."/>
            <person name="De Silva N."/>
            <person name="Gardiner S."/>
            <person name="Bassett H."/>
            <person name="Chagne D."/>
            <person name="Mccallum J."/>
            <person name="Dzierzon H."/>
            <person name="Deng C."/>
            <person name="Wang Y.-Y."/>
            <person name="Barron N."/>
            <person name="Manako K."/>
            <person name="Bowen J."/>
            <person name="Foster T."/>
            <person name="Erridge Z."/>
            <person name="Tiffin H."/>
            <person name="Waite C."/>
            <person name="Davies K."/>
            <person name="Grierson E."/>
            <person name="Laing W."/>
            <person name="Kirk R."/>
            <person name="Chen X."/>
            <person name="Wood M."/>
            <person name="Montefiori M."/>
            <person name="Brummell D."/>
            <person name="Schwinn K."/>
            <person name="Catanach A."/>
            <person name="Fullerton C."/>
            <person name="Li D."/>
            <person name="Meiyalaghan S."/>
            <person name="Nieuwenhuizen N."/>
            <person name="Read N."/>
            <person name="Prakash R."/>
            <person name="Hunter D."/>
            <person name="Zhang H."/>
            <person name="Mckenzie M."/>
            <person name="Knabel M."/>
            <person name="Harris A."/>
            <person name="Allan A."/>
            <person name="Chen A."/>
            <person name="Janssen B."/>
            <person name="Plunkett B."/>
            <person name="Dwamena C."/>
            <person name="Voogd C."/>
            <person name="Leif D."/>
            <person name="Lafferty D."/>
            <person name="Souleyre E."/>
            <person name="Varkonyi-Gasic E."/>
            <person name="Gambi F."/>
            <person name="Hanley J."/>
            <person name="Yao J.-L."/>
            <person name="Cheung J."/>
            <person name="David K."/>
            <person name="Warren B."/>
            <person name="Marsh K."/>
            <person name="Snowden K."/>
            <person name="Lin-Wang K."/>
            <person name="Brian L."/>
            <person name="Martinez-Sanchez M."/>
            <person name="Wang M."/>
            <person name="Ileperuma N."/>
            <person name="Macnee N."/>
            <person name="Campin R."/>
            <person name="Mcatee P."/>
            <person name="Drummond R."/>
            <person name="Espley R."/>
            <person name="Ireland H."/>
            <person name="Wu R."/>
            <person name="Atkinson R."/>
            <person name="Karunairetnam S."/>
            <person name="Bulley S."/>
            <person name="Chunkath S."/>
            <person name="Hanley Z."/>
            <person name="Storey R."/>
            <person name="Thrimawithana A."/>
            <person name="Thomson S."/>
            <person name="David C."/>
            <person name="Testolin R."/>
        </authorList>
    </citation>
    <scope>NUCLEOTIDE SEQUENCE [LARGE SCALE GENOMIC DNA]</scope>
    <source>
        <strain evidence="3">cv. Red5</strain>
        <tissue evidence="2">Young leaf</tissue>
    </source>
</reference>
<evidence type="ECO:0000313" key="3">
    <source>
        <dbReference type="Proteomes" id="UP000241394"/>
    </source>
</evidence>
<feature type="compositionally biased region" description="Basic residues" evidence="1">
    <location>
        <begin position="67"/>
        <end position="76"/>
    </location>
</feature>
<keyword evidence="3" id="KW-1185">Reference proteome</keyword>
<dbReference type="PANTHER" id="PTHR36061">
    <property type="match status" value="1"/>
</dbReference>
<proteinExistence type="predicted"/>
<reference evidence="3" key="2">
    <citation type="journal article" date="2018" name="BMC Genomics">
        <title>A manually annotated Actinidia chinensis var. chinensis (kiwifruit) genome highlights the challenges associated with draft genomes and gene prediction in plants.</title>
        <authorList>
            <person name="Pilkington S.M."/>
            <person name="Crowhurst R."/>
            <person name="Hilario E."/>
            <person name="Nardozza S."/>
            <person name="Fraser L."/>
            <person name="Peng Y."/>
            <person name="Gunaseelan K."/>
            <person name="Simpson R."/>
            <person name="Tahir J."/>
            <person name="Deroles S.C."/>
            <person name="Templeton K."/>
            <person name="Luo Z."/>
            <person name="Davy M."/>
            <person name="Cheng C."/>
            <person name="McNeilage M."/>
            <person name="Scaglione D."/>
            <person name="Liu Y."/>
            <person name="Zhang Q."/>
            <person name="Datson P."/>
            <person name="De Silva N."/>
            <person name="Gardiner S.E."/>
            <person name="Bassett H."/>
            <person name="Chagne D."/>
            <person name="McCallum J."/>
            <person name="Dzierzon H."/>
            <person name="Deng C."/>
            <person name="Wang Y.Y."/>
            <person name="Barron L."/>
            <person name="Manako K."/>
            <person name="Bowen J."/>
            <person name="Foster T.M."/>
            <person name="Erridge Z.A."/>
            <person name="Tiffin H."/>
            <person name="Waite C.N."/>
            <person name="Davies K.M."/>
            <person name="Grierson E.P."/>
            <person name="Laing W.A."/>
            <person name="Kirk R."/>
            <person name="Chen X."/>
            <person name="Wood M."/>
            <person name="Montefiori M."/>
            <person name="Brummell D.A."/>
            <person name="Schwinn K.E."/>
            <person name="Catanach A."/>
            <person name="Fullerton C."/>
            <person name="Li D."/>
            <person name="Meiyalaghan S."/>
            <person name="Nieuwenhuizen N."/>
            <person name="Read N."/>
            <person name="Prakash R."/>
            <person name="Hunter D."/>
            <person name="Zhang H."/>
            <person name="McKenzie M."/>
            <person name="Knabel M."/>
            <person name="Harris A."/>
            <person name="Allan A.C."/>
            <person name="Gleave A."/>
            <person name="Chen A."/>
            <person name="Janssen B.J."/>
            <person name="Plunkett B."/>
            <person name="Ampomah-Dwamena C."/>
            <person name="Voogd C."/>
            <person name="Leif D."/>
            <person name="Lafferty D."/>
            <person name="Souleyre E.J.F."/>
            <person name="Varkonyi-Gasic E."/>
            <person name="Gambi F."/>
            <person name="Hanley J."/>
            <person name="Yao J.L."/>
            <person name="Cheung J."/>
            <person name="David K.M."/>
            <person name="Warren B."/>
            <person name="Marsh K."/>
            <person name="Snowden K.C."/>
            <person name="Lin-Wang K."/>
            <person name="Brian L."/>
            <person name="Martinez-Sanchez M."/>
            <person name="Wang M."/>
            <person name="Ileperuma N."/>
            <person name="Macnee N."/>
            <person name="Campin R."/>
            <person name="McAtee P."/>
            <person name="Drummond R.S.M."/>
            <person name="Espley R.V."/>
            <person name="Ireland H.S."/>
            <person name="Wu R."/>
            <person name="Atkinson R.G."/>
            <person name="Karunairetnam S."/>
            <person name="Bulley S."/>
            <person name="Chunkath S."/>
            <person name="Hanley Z."/>
            <person name="Storey R."/>
            <person name="Thrimawithana A.H."/>
            <person name="Thomson S."/>
            <person name="David C."/>
            <person name="Testolin R."/>
            <person name="Huang H."/>
            <person name="Hellens R.P."/>
            <person name="Schaffer R.J."/>
        </authorList>
    </citation>
    <scope>NUCLEOTIDE SEQUENCE [LARGE SCALE GENOMIC DNA]</scope>
    <source>
        <strain evidence="3">cv. Red5</strain>
    </source>
</reference>